<keyword evidence="3" id="KW-0012">Acyltransferase</keyword>
<dbReference type="InterPro" id="IPR051159">
    <property type="entry name" value="Hexapeptide_acetyltransf"/>
</dbReference>
<evidence type="ECO:0000313" key="4">
    <source>
        <dbReference type="Proteomes" id="UP000266016"/>
    </source>
</evidence>
<dbReference type="Proteomes" id="UP000266016">
    <property type="component" value="Unassembled WGS sequence"/>
</dbReference>
<dbReference type="InterPro" id="IPR011004">
    <property type="entry name" value="Trimer_LpxA-like_sf"/>
</dbReference>
<dbReference type="PANTHER" id="PTHR23416">
    <property type="entry name" value="SIALIC ACID SYNTHASE-RELATED"/>
    <property type="match status" value="1"/>
</dbReference>
<reference evidence="3 4" key="1">
    <citation type="submission" date="2018-08" db="EMBL/GenBank/DDBJ databases">
        <title>Bacillus jemisoniae sp. nov., Bacillus chryseoplanitiae sp. nov., Bacillus resnikiae sp. nov., and Bacillus frankliniae sp. nov., isolated from Viking spacecraft and associated surfaces.</title>
        <authorList>
            <person name="Seuylemezian A."/>
            <person name="Vaishampayan P."/>
        </authorList>
    </citation>
    <scope>NUCLEOTIDE SEQUENCE [LARGE SCALE GENOMIC DNA]</scope>
    <source>
        <strain evidence="3 4">MA001</strain>
    </source>
</reference>
<dbReference type="Gene3D" id="2.160.10.10">
    <property type="entry name" value="Hexapeptide repeat proteins"/>
    <property type="match status" value="1"/>
</dbReference>
<accession>A0A398BA67</accession>
<dbReference type="Pfam" id="PF14602">
    <property type="entry name" value="Hexapep_2"/>
    <property type="match status" value="1"/>
</dbReference>
<dbReference type="RefSeq" id="WP_119117640.1">
    <property type="nucleotide sequence ID" value="NZ_QWVS01000023.1"/>
</dbReference>
<keyword evidence="1 3" id="KW-0808">Transferase</keyword>
<dbReference type="InterPro" id="IPR001451">
    <property type="entry name" value="Hexapep"/>
</dbReference>
<dbReference type="SUPFAM" id="SSF51161">
    <property type="entry name" value="Trimeric LpxA-like enzymes"/>
    <property type="match status" value="1"/>
</dbReference>
<evidence type="ECO:0000256" key="2">
    <source>
        <dbReference type="ARBA" id="ARBA00022737"/>
    </source>
</evidence>
<sequence length="221" mass="24860">MDELKNAFYYFGESIKIGQNLTLDDPSKIYIGNNVKLRQNVCLSLSKRGNQNQDLRIKLEDRVYVGMGTIIESYNQVIIEDDCLIGPRVFISDSQHEYSNPNLPIANQGIKSIVNRLIVKRGAWIGANVTLIGDISIGNGSVIGANSVVTMSVPSHCVIYGNPASVLKIYHYKKREWVQPHSDEEILEILQQRGNFEGYNDDYILASLKKELEKIKNSSIL</sequence>
<dbReference type="GO" id="GO:0016746">
    <property type="term" value="F:acyltransferase activity"/>
    <property type="evidence" value="ECO:0007669"/>
    <property type="project" value="UniProtKB-KW"/>
</dbReference>
<proteinExistence type="predicted"/>
<evidence type="ECO:0000313" key="3">
    <source>
        <dbReference type="EMBL" id="RID84790.1"/>
    </source>
</evidence>
<dbReference type="PROSITE" id="PS00101">
    <property type="entry name" value="HEXAPEP_TRANSFERASES"/>
    <property type="match status" value="1"/>
</dbReference>
<organism evidence="3 4">
    <name type="scientific">Peribacillus asahii</name>
    <dbReference type="NCBI Taxonomy" id="228899"/>
    <lineage>
        <taxon>Bacteria</taxon>
        <taxon>Bacillati</taxon>
        <taxon>Bacillota</taxon>
        <taxon>Bacilli</taxon>
        <taxon>Bacillales</taxon>
        <taxon>Bacillaceae</taxon>
        <taxon>Peribacillus</taxon>
    </lineage>
</organism>
<dbReference type="Pfam" id="PF00132">
    <property type="entry name" value="Hexapep"/>
    <property type="match status" value="1"/>
</dbReference>
<gene>
    <name evidence="3" type="ORF">D1953_13090</name>
</gene>
<keyword evidence="4" id="KW-1185">Reference proteome</keyword>
<dbReference type="InterPro" id="IPR018357">
    <property type="entry name" value="Hexapep_transf_CS"/>
</dbReference>
<protein>
    <submittedName>
        <fullName evidence="3">Acyltransferase</fullName>
    </submittedName>
</protein>
<evidence type="ECO:0000256" key="1">
    <source>
        <dbReference type="ARBA" id="ARBA00022679"/>
    </source>
</evidence>
<name>A0A398BA67_9BACI</name>
<comment type="caution">
    <text evidence="3">The sequence shown here is derived from an EMBL/GenBank/DDBJ whole genome shotgun (WGS) entry which is preliminary data.</text>
</comment>
<dbReference type="AlphaFoldDB" id="A0A398BA67"/>
<dbReference type="CDD" id="cd04647">
    <property type="entry name" value="LbH_MAT_like"/>
    <property type="match status" value="1"/>
</dbReference>
<keyword evidence="2" id="KW-0677">Repeat</keyword>
<dbReference type="EMBL" id="QWVS01000023">
    <property type="protein sequence ID" value="RID84790.1"/>
    <property type="molecule type" value="Genomic_DNA"/>
</dbReference>